<evidence type="ECO:0000313" key="4">
    <source>
        <dbReference type="EMBL" id="KAK0420596.1"/>
    </source>
</evidence>
<comment type="caution">
    <text evidence="4">The sequence shown here is derived from an EMBL/GenBank/DDBJ whole genome shotgun (WGS) entry which is preliminary data.</text>
</comment>
<proteinExistence type="predicted"/>
<dbReference type="PANTHER" id="PTHR24020">
    <property type="entry name" value="COLLAGEN ALPHA"/>
    <property type="match status" value="1"/>
</dbReference>
<dbReference type="InterPro" id="IPR002035">
    <property type="entry name" value="VWF_A"/>
</dbReference>
<feature type="chain" id="PRO_5041399019" description="VWFA domain-containing protein" evidence="2">
    <location>
        <begin position="18"/>
        <end position="241"/>
    </location>
</feature>
<feature type="region of interest" description="Disordered" evidence="1">
    <location>
        <begin position="23"/>
        <end position="65"/>
    </location>
</feature>
<gene>
    <name evidence="4" type="ORF">QR680_014780</name>
</gene>
<name>A0AA39IBN8_9BILA</name>
<feature type="domain" description="VWFA" evidence="3">
    <location>
        <begin position="72"/>
        <end position="241"/>
    </location>
</feature>
<protein>
    <recommendedName>
        <fullName evidence="3">VWFA domain-containing protein</fullName>
    </recommendedName>
</protein>
<evidence type="ECO:0000256" key="2">
    <source>
        <dbReference type="SAM" id="SignalP"/>
    </source>
</evidence>
<dbReference type="EMBL" id="JAUCMV010000002">
    <property type="protein sequence ID" value="KAK0420596.1"/>
    <property type="molecule type" value="Genomic_DNA"/>
</dbReference>
<dbReference type="PROSITE" id="PS50234">
    <property type="entry name" value="VWFA"/>
    <property type="match status" value="1"/>
</dbReference>
<organism evidence="4 5">
    <name type="scientific">Steinernema hermaphroditum</name>
    <dbReference type="NCBI Taxonomy" id="289476"/>
    <lineage>
        <taxon>Eukaryota</taxon>
        <taxon>Metazoa</taxon>
        <taxon>Ecdysozoa</taxon>
        <taxon>Nematoda</taxon>
        <taxon>Chromadorea</taxon>
        <taxon>Rhabditida</taxon>
        <taxon>Tylenchina</taxon>
        <taxon>Panagrolaimomorpha</taxon>
        <taxon>Strongyloidoidea</taxon>
        <taxon>Steinernematidae</taxon>
        <taxon>Steinernema</taxon>
    </lineage>
</organism>
<reference evidence="4" key="1">
    <citation type="submission" date="2023-06" db="EMBL/GenBank/DDBJ databases">
        <title>Genomic analysis of the entomopathogenic nematode Steinernema hermaphroditum.</title>
        <authorList>
            <person name="Schwarz E.M."/>
            <person name="Heppert J.K."/>
            <person name="Baniya A."/>
            <person name="Schwartz H.T."/>
            <person name="Tan C.-H."/>
            <person name="Antoshechkin I."/>
            <person name="Sternberg P.W."/>
            <person name="Goodrich-Blair H."/>
            <person name="Dillman A.R."/>
        </authorList>
    </citation>
    <scope>NUCLEOTIDE SEQUENCE</scope>
    <source>
        <strain evidence="4">PS9179</strain>
        <tissue evidence="4">Whole animal</tissue>
    </source>
</reference>
<dbReference type="PRINTS" id="PR00453">
    <property type="entry name" value="VWFADOMAIN"/>
</dbReference>
<dbReference type="InterPro" id="IPR050525">
    <property type="entry name" value="ECM_Assembly_Org"/>
</dbReference>
<dbReference type="Proteomes" id="UP001175271">
    <property type="component" value="Unassembled WGS sequence"/>
</dbReference>
<dbReference type="SUPFAM" id="SSF53300">
    <property type="entry name" value="vWA-like"/>
    <property type="match status" value="1"/>
</dbReference>
<evidence type="ECO:0000256" key="1">
    <source>
        <dbReference type="SAM" id="MobiDB-lite"/>
    </source>
</evidence>
<dbReference type="PANTHER" id="PTHR24020:SF84">
    <property type="entry name" value="VWFA DOMAIN-CONTAINING PROTEIN"/>
    <property type="match status" value="1"/>
</dbReference>
<dbReference type="Gene3D" id="3.40.50.410">
    <property type="entry name" value="von Willebrand factor, type A domain"/>
    <property type="match status" value="1"/>
</dbReference>
<keyword evidence="5" id="KW-1185">Reference proteome</keyword>
<dbReference type="InterPro" id="IPR036465">
    <property type="entry name" value="vWFA_dom_sf"/>
</dbReference>
<evidence type="ECO:0000259" key="3">
    <source>
        <dbReference type="PROSITE" id="PS50234"/>
    </source>
</evidence>
<dbReference type="SMART" id="SM00327">
    <property type="entry name" value="VWA"/>
    <property type="match status" value="1"/>
</dbReference>
<dbReference type="AlphaFoldDB" id="A0AA39IBN8"/>
<evidence type="ECO:0000313" key="5">
    <source>
        <dbReference type="Proteomes" id="UP001175271"/>
    </source>
</evidence>
<feature type="compositionally biased region" description="Pro residues" evidence="1">
    <location>
        <begin position="49"/>
        <end position="65"/>
    </location>
</feature>
<feature type="signal peptide" evidence="2">
    <location>
        <begin position="1"/>
        <end position="17"/>
    </location>
</feature>
<accession>A0AA39IBN8</accession>
<sequence>MRVHLLSLLFMVAIVRGQYGPMEETPPVAPEPKQPSEPKHREPPRDQAIPPPPASPAPAPTPPKTPTCGIADVLFVLDSTGSVRTFYQNQKKYMIDLVQVLDVSPTGQHVGIIKYSSHRRMKILTPLDEDNEKHVIISKVQDLTFNGGITETGAALKLTKEALEKRRKDRKTAVVILTDGFTFDDTAGPAKDLHGLPDVVVYVGGLADPVLKAVLVEITGDESRVMLGEEGKQKLINSLKC</sequence>
<feature type="compositionally biased region" description="Basic and acidic residues" evidence="1">
    <location>
        <begin position="34"/>
        <end position="45"/>
    </location>
</feature>
<dbReference type="Pfam" id="PF00092">
    <property type="entry name" value="VWA"/>
    <property type="match status" value="1"/>
</dbReference>
<keyword evidence="2" id="KW-0732">Signal</keyword>